<evidence type="ECO:0000256" key="9">
    <source>
        <dbReference type="ARBA" id="ARBA00032355"/>
    </source>
</evidence>
<evidence type="ECO:0000256" key="11">
    <source>
        <dbReference type="ARBA" id="ARBA00049061"/>
    </source>
</evidence>
<dbReference type="Ensembl" id="ENSCINT00000000301.3">
    <property type="protein sequence ID" value="ENSCINP00000000301.3"/>
    <property type="gene ID" value="ENSCING00000000176.3"/>
</dbReference>
<dbReference type="GeneTree" id="ENSGT00940000169337"/>
<comment type="subunit">
    <text evidence="3">Interacts with SLC4A4.</text>
</comment>
<evidence type="ECO:0000256" key="10">
    <source>
        <dbReference type="ARBA" id="ARBA00045603"/>
    </source>
</evidence>
<keyword evidence="7" id="KW-0449">Lipoprotein</keyword>
<dbReference type="HOGENOM" id="CLU_1239764_0_0_1"/>
<proteinExistence type="inferred from homology"/>
<evidence type="ECO:0000259" key="12">
    <source>
        <dbReference type="PROSITE" id="PS51144"/>
    </source>
</evidence>
<sequence>MHAPCGGASGVAEFQQTKDASWIIHNTGRLVIIFPAHGTTMWTTFKDGRPNLTVRYMALKWGSNAMMGSEHSFGGDRFAGEFQIFHHEVAGEIQALSFMIRERLHPDNGRWNSIFAKIPAVSKLWKSSLFKAPTNGITHLIGDTVRSGYTPNFILGLGVKYRGSLTSPPCSQNVVWTIYPRTFQLSSRQMQQLRGIRMEGGLAMSGSMRPTQQYNPQLCLLRS</sequence>
<dbReference type="PROSITE" id="PS51144">
    <property type="entry name" value="ALPHA_CA_2"/>
    <property type="match status" value="1"/>
</dbReference>
<evidence type="ECO:0000256" key="8">
    <source>
        <dbReference type="ARBA" id="ARBA00032271"/>
    </source>
</evidence>
<comment type="similarity">
    <text evidence="2">Belongs to the alpha-carbonic anhydrase family.</text>
</comment>
<reference evidence="14" key="1">
    <citation type="journal article" date="2002" name="Science">
        <title>The draft genome of Ciona intestinalis: insights into chordate and vertebrate origins.</title>
        <authorList>
            <person name="Dehal P."/>
            <person name="Satou Y."/>
            <person name="Campbell R.K."/>
            <person name="Chapman J."/>
            <person name="Degnan B."/>
            <person name="De Tomaso A."/>
            <person name="Davidson B."/>
            <person name="Di Gregorio A."/>
            <person name="Gelpke M."/>
            <person name="Goodstein D.M."/>
            <person name="Harafuji N."/>
            <person name="Hastings K.E."/>
            <person name="Ho I."/>
            <person name="Hotta K."/>
            <person name="Huang W."/>
            <person name="Kawashima T."/>
            <person name="Lemaire P."/>
            <person name="Martinez D."/>
            <person name="Meinertzhagen I.A."/>
            <person name="Necula S."/>
            <person name="Nonaka M."/>
            <person name="Putnam N."/>
            <person name="Rash S."/>
            <person name="Saiga H."/>
            <person name="Satake M."/>
            <person name="Terry A."/>
            <person name="Yamada L."/>
            <person name="Wang H.G."/>
            <person name="Awazu S."/>
            <person name="Azumi K."/>
            <person name="Boore J."/>
            <person name="Branno M."/>
            <person name="Chin-Bow S."/>
            <person name="DeSantis R."/>
            <person name="Doyle S."/>
            <person name="Francino P."/>
            <person name="Keys D.N."/>
            <person name="Haga S."/>
            <person name="Hayashi H."/>
            <person name="Hino K."/>
            <person name="Imai K.S."/>
            <person name="Inaba K."/>
            <person name="Kano S."/>
            <person name="Kobayashi K."/>
            <person name="Kobayashi M."/>
            <person name="Lee B.I."/>
            <person name="Makabe K.W."/>
            <person name="Manohar C."/>
            <person name="Matassi G."/>
            <person name="Medina M."/>
            <person name="Mochizuki Y."/>
            <person name="Mount S."/>
            <person name="Morishita T."/>
            <person name="Miura S."/>
            <person name="Nakayama A."/>
            <person name="Nishizaka S."/>
            <person name="Nomoto H."/>
            <person name="Ohta F."/>
            <person name="Oishi K."/>
            <person name="Rigoutsos I."/>
            <person name="Sano M."/>
            <person name="Sasaki A."/>
            <person name="Sasakura Y."/>
            <person name="Shoguchi E."/>
            <person name="Shin-i T."/>
            <person name="Spagnuolo A."/>
            <person name="Stainier D."/>
            <person name="Suzuki M.M."/>
            <person name="Tassy O."/>
            <person name="Takatori N."/>
            <person name="Tokuoka M."/>
            <person name="Yagi K."/>
            <person name="Yoshizaki F."/>
            <person name="Wada S."/>
            <person name="Zhang C."/>
            <person name="Hyatt P.D."/>
            <person name="Larimer F."/>
            <person name="Detter C."/>
            <person name="Doggett N."/>
            <person name="Glavina T."/>
            <person name="Hawkins T."/>
            <person name="Richardson P."/>
            <person name="Lucas S."/>
            <person name="Kohara Y."/>
            <person name="Levine M."/>
            <person name="Satoh N."/>
            <person name="Rokhsar D.S."/>
        </authorList>
    </citation>
    <scope>NUCLEOTIDE SEQUENCE [LARGE SCALE GENOMIC DNA]</scope>
</reference>
<evidence type="ECO:0000313" key="13">
    <source>
        <dbReference type="Ensembl" id="ENSCINP00000000301.3"/>
    </source>
</evidence>
<evidence type="ECO:0000313" key="14">
    <source>
        <dbReference type="Proteomes" id="UP000008144"/>
    </source>
</evidence>
<dbReference type="InterPro" id="IPR001148">
    <property type="entry name" value="CA_dom"/>
</dbReference>
<dbReference type="InterPro" id="IPR036398">
    <property type="entry name" value="CA_dom_sf"/>
</dbReference>
<organism evidence="13 14">
    <name type="scientific">Ciona intestinalis</name>
    <name type="common">Transparent sea squirt</name>
    <name type="synonym">Ascidia intestinalis</name>
    <dbReference type="NCBI Taxonomy" id="7719"/>
    <lineage>
        <taxon>Eukaryota</taxon>
        <taxon>Metazoa</taxon>
        <taxon>Chordata</taxon>
        <taxon>Tunicata</taxon>
        <taxon>Ascidiacea</taxon>
        <taxon>Phlebobranchia</taxon>
        <taxon>Cionidae</taxon>
        <taxon>Ciona</taxon>
    </lineage>
</organism>
<dbReference type="GO" id="GO:0008270">
    <property type="term" value="F:zinc ion binding"/>
    <property type="evidence" value="ECO:0007669"/>
    <property type="project" value="InterPro"/>
</dbReference>
<dbReference type="OMA" id="FMIRERF"/>
<comment type="function">
    <text evidence="10">Catalyzes the reversible hydration of carbon dioxide into bicarbonate and protons and thus is essential to maintaining intracellular and extracellular pH. May stimulate the sodium/bicarbonate transporter activity of SLC4A4 that acts in pH homeostasis. It is essential for acid overload removal from the retina and retina epithelium, and acid release in the choriocapillaris in the choroid.</text>
</comment>
<keyword evidence="5" id="KW-1003">Cell membrane</keyword>
<name>F6WG34_CIOIN</name>
<reference evidence="13" key="3">
    <citation type="submission" date="2025-09" db="UniProtKB">
        <authorList>
            <consortium name="Ensembl"/>
        </authorList>
    </citation>
    <scope>IDENTIFICATION</scope>
</reference>
<dbReference type="GO" id="GO:0004089">
    <property type="term" value="F:carbonate dehydratase activity"/>
    <property type="evidence" value="ECO:0007669"/>
    <property type="project" value="UniProtKB-EC"/>
</dbReference>
<keyword evidence="6" id="KW-0336">GPI-anchor</keyword>
<dbReference type="SUPFAM" id="SSF51069">
    <property type="entry name" value="Carbonic anhydrase"/>
    <property type="match status" value="1"/>
</dbReference>
<dbReference type="AlphaFoldDB" id="F6WG34"/>
<evidence type="ECO:0000256" key="4">
    <source>
        <dbReference type="ARBA" id="ARBA00014205"/>
    </source>
</evidence>
<protein>
    <recommendedName>
        <fullName evidence="4">Carbonic anhydrase 4</fullName>
    </recommendedName>
    <alternativeName>
        <fullName evidence="9">Carbonate dehydratase IV</fullName>
    </alternativeName>
    <alternativeName>
        <fullName evidence="8">Carbonic anhydrase IV</fullName>
    </alternativeName>
</protein>
<keyword evidence="14" id="KW-1185">Reference proteome</keyword>
<evidence type="ECO:0000256" key="5">
    <source>
        <dbReference type="ARBA" id="ARBA00022475"/>
    </source>
</evidence>
<evidence type="ECO:0000256" key="7">
    <source>
        <dbReference type="ARBA" id="ARBA00023288"/>
    </source>
</evidence>
<dbReference type="GO" id="GO:0005886">
    <property type="term" value="C:plasma membrane"/>
    <property type="evidence" value="ECO:0007669"/>
    <property type="project" value="UniProtKB-SubCell"/>
</dbReference>
<dbReference type="Proteomes" id="UP000008144">
    <property type="component" value="Unassembled WGS sequence"/>
</dbReference>
<evidence type="ECO:0000256" key="6">
    <source>
        <dbReference type="ARBA" id="ARBA00022622"/>
    </source>
</evidence>
<evidence type="ECO:0000256" key="2">
    <source>
        <dbReference type="ARBA" id="ARBA00010718"/>
    </source>
</evidence>
<dbReference type="PANTHER" id="PTHR18952:SF95">
    <property type="entry name" value="CARBONIC ANHYDRASE 4"/>
    <property type="match status" value="1"/>
</dbReference>
<dbReference type="InterPro" id="IPR023561">
    <property type="entry name" value="Carbonic_anhydrase_a-class"/>
</dbReference>
<gene>
    <name evidence="13" type="primary">LOC100179367</name>
</gene>
<dbReference type="STRING" id="7719.ENSCINP00000000301"/>
<feature type="domain" description="Alpha-carbonic anhydrase" evidence="12">
    <location>
        <begin position="1"/>
        <end position="223"/>
    </location>
</feature>
<accession>F6WG34</accession>
<keyword evidence="6" id="KW-0325">Glycoprotein</keyword>
<dbReference type="InParanoid" id="F6WG34"/>
<evidence type="ECO:0000256" key="1">
    <source>
        <dbReference type="ARBA" id="ARBA00004609"/>
    </source>
</evidence>
<dbReference type="PANTHER" id="PTHR18952">
    <property type="entry name" value="CARBONIC ANHYDRASE"/>
    <property type="match status" value="1"/>
</dbReference>
<keyword evidence="6" id="KW-0472">Membrane</keyword>
<dbReference type="SMART" id="SM01057">
    <property type="entry name" value="Carb_anhydrase"/>
    <property type="match status" value="1"/>
</dbReference>
<reference evidence="13" key="2">
    <citation type="submission" date="2025-08" db="UniProtKB">
        <authorList>
            <consortium name="Ensembl"/>
        </authorList>
    </citation>
    <scope>IDENTIFICATION</scope>
</reference>
<comment type="catalytic activity">
    <reaction evidence="11">
        <text>hydrogencarbonate + H(+) = CO2 + H2O</text>
        <dbReference type="Rhea" id="RHEA:10748"/>
        <dbReference type="ChEBI" id="CHEBI:15377"/>
        <dbReference type="ChEBI" id="CHEBI:15378"/>
        <dbReference type="ChEBI" id="CHEBI:16526"/>
        <dbReference type="ChEBI" id="CHEBI:17544"/>
        <dbReference type="EC" id="4.2.1.1"/>
    </reaction>
    <physiologicalReaction direction="left-to-right" evidence="11">
        <dbReference type="Rhea" id="RHEA:10749"/>
    </physiologicalReaction>
    <physiologicalReaction direction="right-to-left" evidence="11">
        <dbReference type="Rhea" id="RHEA:10750"/>
    </physiologicalReaction>
</comment>
<evidence type="ECO:0000256" key="3">
    <source>
        <dbReference type="ARBA" id="ARBA00011736"/>
    </source>
</evidence>
<dbReference type="GO" id="GO:0098552">
    <property type="term" value="C:side of membrane"/>
    <property type="evidence" value="ECO:0007669"/>
    <property type="project" value="UniProtKB-KW"/>
</dbReference>
<comment type="subcellular location">
    <subcellularLocation>
        <location evidence="1">Cell membrane</location>
        <topology evidence="1">Lipid-anchor</topology>
        <topology evidence="1">GPI-anchor</topology>
    </subcellularLocation>
</comment>
<dbReference type="Gene3D" id="3.10.200.10">
    <property type="entry name" value="Alpha carbonic anhydrase"/>
    <property type="match status" value="1"/>
</dbReference>
<dbReference type="Pfam" id="PF00194">
    <property type="entry name" value="Carb_anhydrase"/>
    <property type="match status" value="1"/>
</dbReference>